<evidence type="ECO:0000256" key="5">
    <source>
        <dbReference type="ARBA" id="ARBA00022723"/>
    </source>
</evidence>
<dbReference type="GO" id="GO:0006310">
    <property type="term" value="P:DNA recombination"/>
    <property type="evidence" value="ECO:0007669"/>
    <property type="project" value="UniProtKB-KW"/>
</dbReference>
<dbReference type="PROSITE" id="PS50994">
    <property type="entry name" value="INTEGRASE"/>
    <property type="match status" value="1"/>
</dbReference>
<dbReference type="PANTHER" id="PTHR37984">
    <property type="entry name" value="PROTEIN CBG26694"/>
    <property type="match status" value="1"/>
</dbReference>
<evidence type="ECO:0000256" key="3">
    <source>
        <dbReference type="ARBA" id="ARBA00022695"/>
    </source>
</evidence>
<keyword evidence="13" id="KW-0238">DNA-binding</keyword>
<dbReference type="InterPro" id="IPR043502">
    <property type="entry name" value="DNA/RNA_pol_sf"/>
</dbReference>
<accession>Q2AA76</accession>
<dbReference type="GO" id="GO:0015074">
    <property type="term" value="P:DNA integration"/>
    <property type="evidence" value="ECO:0007669"/>
    <property type="project" value="UniProtKB-KW"/>
</dbReference>
<evidence type="ECO:0000256" key="7">
    <source>
        <dbReference type="ARBA" id="ARBA00022759"/>
    </source>
</evidence>
<dbReference type="SUPFAM" id="SSF56672">
    <property type="entry name" value="DNA/RNA polymerases"/>
    <property type="match status" value="1"/>
</dbReference>
<dbReference type="CDD" id="cd09274">
    <property type="entry name" value="RNase_HI_RT_Ty3"/>
    <property type="match status" value="1"/>
</dbReference>
<keyword evidence="3" id="KW-0548">Nucleotidyltransferase</keyword>
<dbReference type="GO" id="GO:0006508">
    <property type="term" value="P:proteolysis"/>
    <property type="evidence" value="ECO:0007669"/>
    <property type="project" value="UniProtKB-KW"/>
</dbReference>
<evidence type="ECO:0000256" key="9">
    <source>
        <dbReference type="ARBA" id="ARBA00022842"/>
    </source>
</evidence>
<dbReference type="GO" id="GO:0003887">
    <property type="term" value="F:DNA-directed DNA polymerase activity"/>
    <property type="evidence" value="ECO:0007669"/>
    <property type="project" value="UniProtKB-KW"/>
</dbReference>
<evidence type="ECO:0000256" key="10">
    <source>
        <dbReference type="ARBA" id="ARBA00022908"/>
    </source>
</evidence>
<dbReference type="AlphaFoldDB" id="Q2AA76"/>
<keyword evidence="14" id="KW-0233">DNA recombination</keyword>
<dbReference type="Pfam" id="PF17917">
    <property type="entry name" value="RT_RNaseH"/>
    <property type="match status" value="1"/>
</dbReference>
<dbReference type="GO" id="GO:0004519">
    <property type="term" value="F:endonuclease activity"/>
    <property type="evidence" value="ECO:0007669"/>
    <property type="project" value="UniProtKB-KW"/>
</dbReference>
<dbReference type="Gene3D" id="1.10.340.70">
    <property type="match status" value="1"/>
</dbReference>
<name>Q2AA76_ASPOF</name>
<organism evidence="17">
    <name type="scientific">Asparagus officinalis</name>
    <name type="common">Garden asparagus</name>
    <dbReference type="NCBI Taxonomy" id="4686"/>
    <lineage>
        <taxon>Eukaryota</taxon>
        <taxon>Viridiplantae</taxon>
        <taxon>Streptophyta</taxon>
        <taxon>Embryophyta</taxon>
        <taxon>Tracheophyta</taxon>
        <taxon>Spermatophyta</taxon>
        <taxon>Magnoliopsida</taxon>
        <taxon>Liliopsida</taxon>
        <taxon>Asparagales</taxon>
        <taxon>Asparagaceae</taxon>
        <taxon>Asparagoideae</taxon>
        <taxon>Asparagus</taxon>
    </lineage>
</organism>
<reference evidence="17" key="1">
    <citation type="submission" date="2006-03" db="EMBL/GenBank/DDBJ databases">
        <title>Comparative Sequence and Genetic Analyses of Asparagus BACs Reveal No Microsynteny with Onion or Rice.</title>
        <authorList>
            <person name="Jernej J."/>
            <person name="Telgmann A."/>
            <person name="Jung C."/>
            <person name="Cheung F."/>
            <person name="Havey M.J."/>
            <person name="Town C.D."/>
        </authorList>
    </citation>
    <scope>NUCLEOTIDE SEQUENCE</scope>
</reference>
<dbReference type="EMBL" id="AC183434">
    <property type="protein sequence ID" value="ABD63115.1"/>
    <property type="molecule type" value="Genomic_DNA"/>
</dbReference>
<dbReference type="Pfam" id="PF17921">
    <property type="entry name" value="Integrase_H2C2"/>
    <property type="match status" value="1"/>
</dbReference>
<dbReference type="InterPro" id="IPR041373">
    <property type="entry name" value="RT_RNaseH"/>
</dbReference>
<dbReference type="Gene3D" id="3.30.70.270">
    <property type="match status" value="1"/>
</dbReference>
<dbReference type="GO" id="GO:0003677">
    <property type="term" value="F:DNA binding"/>
    <property type="evidence" value="ECO:0007669"/>
    <property type="project" value="UniProtKB-KW"/>
</dbReference>
<evidence type="ECO:0000256" key="14">
    <source>
        <dbReference type="ARBA" id="ARBA00023172"/>
    </source>
</evidence>
<keyword evidence="4" id="KW-0540">Nuclease</keyword>
<keyword evidence="8" id="KW-0378">Hydrolase</keyword>
<evidence type="ECO:0000256" key="2">
    <source>
        <dbReference type="ARBA" id="ARBA00022679"/>
    </source>
</evidence>
<evidence type="ECO:0000256" key="15">
    <source>
        <dbReference type="SAM" id="MobiDB-lite"/>
    </source>
</evidence>
<dbReference type="GO" id="GO:0046872">
    <property type="term" value="F:metal ion binding"/>
    <property type="evidence" value="ECO:0007669"/>
    <property type="project" value="UniProtKB-KW"/>
</dbReference>
<keyword evidence="1" id="KW-0645">Protease</keyword>
<dbReference type="InterPro" id="IPR001584">
    <property type="entry name" value="Integrase_cat-core"/>
</dbReference>
<dbReference type="PANTHER" id="PTHR37984:SF5">
    <property type="entry name" value="PROTEIN NYNRIN-LIKE"/>
    <property type="match status" value="1"/>
</dbReference>
<keyword evidence="2" id="KW-0808">Transferase</keyword>
<dbReference type="InterPro" id="IPR050951">
    <property type="entry name" value="Retrovirus_Pol_polyprotein"/>
</dbReference>
<sequence>MEVENMEKVQEKKEGEEEDEKEKEEERVEEEKEEEKKDDDKEVENKENVEESSFEKPIAELEAQVYQKRSKELALKGIIGPSIRVRTRSQLVRAPFTEEKKKEVHPEIITISHHKDNERKKNQGVETPHDDPLVITVVINGYLVKRIMIDTGSLMDVLYTSAFNRMGIDKSHLLLFRGPLVGFSGLALLPEGMITLTFVLGEYPRQITAQIQFLVAEGPRTEAVDELYEVPIDQEGMETIKIGFELVEPLRGAMVEFLKANTDKKRHLGPERQKAAADEVKRLLKADFIREAQYPDLNKVEDRRINPGKVAVITKWPTPRTVTEVRSFMGACQYLRKFIRYFSTYVAPLHSLSKAKRTFEVETDASSYAMGAVLIQNEKPVEYHSEMFTVAIQNYPTYDKEFYALYQAIKHWRVYLLAKEMSYLMAFNIIIKYKKGTTNKLADMLSRPPVRALFVATHIQPLVPLEYIQMYTSSRDFSSVFEQAKAGRKGEYEIGADGMLYRGTSLCISKDGDRLQWIREAHTSYVQGYFGIQKTLLNLRRYVFWPKMLEDVTKYLEGVSYVAYRSLLIGKWDCIYHCRKMVILIPCKKTVTRVSAAQLFFEHVWKHFGLSNSIISDRDRRFLRHFWDSLWSLMDTRQKKSTIFHPQTDGQTEVVNRTIIYMLRGYNFKHPKIWDESLPYLQFVFNRAIHGSSGKSPFETCYGFLPSSPFDIVFSSEATADGKEGSERQHAQRFLEKIAHIHATVEAQLKKSQSKYKERLKGEGKKLKPIYYGSFRILDQMGDNVFRLDLPHYLGMYSVINAEYLKLFEPPLLDDEGDDKVILPHVEDLWFDREEPLNEDCILERKTIMTRRGTKESFLIRRQGQVPSKTKWFNRERGAREFPQLKF</sequence>
<keyword evidence="12" id="KW-0239">DNA-directed DNA polymerase</keyword>
<protein>
    <recommendedName>
        <fullName evidence="16">Integrase catalytic domain-containing protein</fullName>
    </recommendedName>
</protein>
<dbReference type="Pfam" id="PF24626">
    <property type="entry name" value="SH3_Tf2-1"/>
    <property type="match status" value="1"/>
</dbReference>
<keyword evidence="9" id="KW-0460">Magnesium</keyword>
<dbReference type="InterPro" id="IPR043128">
    <property type="entry name" value="Rev_trsase/Diguanyl_cyclase"/>
</dbReference>
<dbReference type="InterPro" id="IPR012337">
    <property type="entry name" value="RNaseH-like_sf"/>
</dbReference>
<dbReference type="InterPro" id="IPR056924">
    <property type="entry name" value="SH3_Tf2-1"/>
</dbReference>
<evidence type="ECO:0000256" key="1">
    <source>
        <dbReference type="ARBA" id="ARBA00022670"/>
    </source>
</evidence>
<feature type="domain" description="Integrase catalytic" evidence="16">
    <location>
        <begin position="580"/>
        <end position="705"/>
    </location>
</feature>
<dbReference type="InterPro" id="IPR036397">
    <property type="entry name" value="RNaseH_sf"/>
</dbReference>
<evidence type="ECO:0000313" key="17">
    <source>
        <dbReference type="EMBL" id="ABD63115.1"/>
    </source>
</evidence>
<evidence type="ECO:0000256" key="11">
    <source>
        <dbReference type="ARBA" id="ARBA00022918"/>
    </source>
</evidence>
<keyword evidence="7" id="KW-0255">Endonuclease</keyword>
<evidence type="ECO:0000256" key="6">
    <source>
        <dbReference type="ARBA" id="ARBA00022750"/>
    </source>
</evidence>
<dbReference type="InterPro" id="IPR041588">
    <property type="entry name" value="Integrase_H2C2"/>
</dbReference>
<keyword evidence="6" id="KW-0064">Aspartyl protease</keyword>
<dbReference type="Gene3D" id="3.30.420.10">
    <property type="entry name" value="Ribonuclease H-like superfamily/Ribonuclease H"/>
    <property type="match status" value="1"/>
</dbReference>
<keyword evidence="11" id="KW-0695">RNA-directed DNA polymerase</keyword>
<evidence type="ECO:0000259" key="16">
    <source>
        <dbReference type="PROSITE" id="PS50994"/>
    </source>
</evidence>
<feature type="region of interest" description="Disordered" evidence="15">
    <location>
        <begin position="1"/>
        <end position="54"/>
    </location>
</feature>
<gene>
    <name evidence="17" type="ORF">18.t00011</name>
</gene>
<evidence type="ECO:0000256" key="12">
    <source>
        <dbReference type="ARBA" id="ARBA00022932"/>
    </source>
</evidence>
<dbReference type="GO" id="GO:0004190">
    <property type="term" value="F:aspartic-type endopeptidase activity"/>
    <property type="evidence" value="ECO:0007669"/>
    <property type="project" value="UniProtKB-KW"/>
</dbReference>
<dbReference type="SUPFAM" id="SSF53098">
    <property type="entry name" value="Ribonuclease H-like"/>
    <property type="match status" value="1"/>
</dbReference>
<proteinExistence type="predicted"/>
<keyword evidence="10" id="KW-0229">DNA integration</keyword>
<evidence type="ECO:0000256" key="8">
    <source>
        <dbReference type="ARBA" id="ARBA00022801"/>
    </source>
</evidence>
<feature type="compositionally biased region" description="Basic and acidic residues" evidence="15">
    <location>
        <begin position="1"/>
        <end position="15"/>
    </location>
</feature>
<evidence type="ECO:0000256" key="13">
    <source>
        <dbReference type="ARBA" id="ARBA00023125"/>
    </source>
</evidence>
<dbReference type="GO" id="GO:0003964">
    <property type="term" value="F:RNA-directed DNA polymerase activity"/>
    <property type="evidence" value="ECO:0007669"/>
    <property type="project" value="UniProtKB-KW"/>
</dbReference>
<feature type="compositionally biased region" description="Basic and acidic residues" evidence="15">
    <location>
        <begin position="24"/>
        <end position="54"/>
    </location>
</feature>
<keyword evidence="5" id="KW-0479">Metal-binding</keyword>
<evidence type="ECO:0000256" key="4">
    <source>
        <dbReference type="ARBA" id="ARBA00022722"/>
    </source>
</evidence>